<dbReference type="PANTHER" id="PTHR34257:SF2">
    <property type="entry name" value="E3 UBIQUITIN LIGASE TRAF3IP2"/>
    <property type="match status" value="1"/>
</dbReference>
<dbReference type="RefSeq" id="XP_022337364.1">
    <property type="nucleotide sequence ID" value="XM_022481656.1"/>
</dbReference>
<name>A0A8B8ECG1_CRAVI</name>
<dbReference type="GO" id="GO:0043123">
    <property type="term" value="P:positive regulation of canonical NF-kappaB signal transduction"/>
    <property type="evidence" value="ECO:0007669"/>
    <property type="project" value="TreeGrafter"/>
</dbReference>
<dbReference type="AlphaFoldDB" id="A0A8B8ECG1"/>
<evidence type="ECO:0000313" key="2">
    <source>
        <dbReference type="Proteomes" id="UP000694844"/>
    </source>
</evidence>
<dbReference type="KEGG" id="cvn:111133344"/>
<evidence type="ECO:0000313" key="3">
    <source>
        <dbReference type="RefSeq" id="XP_022337364.1"/>
    </source>
</evidence>
<dbReference type="OrthoDB" id="6021171at2759"/>
<protein>
    <submittedName>
        <fullName evidence="3">Uncharacterized protein LOC111133344 isoform X1</fullName>
    </submittedName>
</protein>
<feature type="domain" description="SEFIR" evidence="1">
    <location>
        <begin position="207"/>
        <end position="352"/>
    </location>
</feature>
<dbReference type="Gene3D" id="3.40.50.11530">
    <property type="match status" value="1"/>
</dbReference>
<dbReference type="GO" id="GO:0006959">
    <property type="term" value="P:humoral immune response"/>
    <property type="evidence" value="ECO:0007669"/>
    <property type="project" value="TreeGrafter"/>
</dbReference>
<organism evidence="2 3">
    <name type="scientific">Crassostrea virginica</name>
    <name type="common">Eastern oyster</name>
    <dbReference type="NCBI Taxonomy" id="6565"/>
    <lineage>
        <taxon>Eukaryota</taxon>
        <taxon>Metazoa</taxon>
        <taxon>Spiralia</taxon>
        <taxon>Lophotrochozoa</taxon>
        <taxon>Mollusca</taxon>
        <taxon>Bivalvia</taxon>
        <taxon>Autobranchia</taxon>
        <taxon>Pteriomorphia</taxon>
        <taxon>Ostreida</taxon>
        <taxon>Ostreoidea</taxon>
        <taxon>Ostreidae</taxon>
        <taxon>Crassostrea</taxon>
    </lineage>
</organism>
<dbReference type="InterPro" id="IPR013568">
    <property type="entry name" value="SEFIR_dom"/>
</dbReference>
<keyword evidence="2" id="KW-1185">Reference proteome</keyword>
<reference evidence="2" key="1">
    <citation type="submission" date="2024-06" db="UniProtKB">
        <authorList>
            <consortium name="RefSeq"/>
        </authorList>
    </citation>
    <scope>NUCLEOTIDE SEQUENCE [LARGE SCALE GENOMIC DNA]</scope>
</reference>
<dbReference type="InterPro" id="IPR053047">
    <property type="entry name" value="E3_ubiq_ligase_TRAF3IP2"/>
</dbReference>
<reference evidence="3" key="2">
    <citation type="submission" date="2025-08" db="UniProtKB">
        <authorList>
            <consortium name="RefSeq"/>
        </authorList>
    </citation>
    <scope>IDENTIFICATION</scope>
    <source>
        <tissue evidence="3">Whole sample</tissue>
    </source>
</reference>
<dbReference type="Proteomes" id="UP000694844">
    <property type="component" value="Chromosome 1"/>
</dbReference>
<dbReference type="Pfam" id="PF08357">
    <property type="entry name" value="SEFIR"/>
    <property type="match status" value="1"/>
</dbReference>
<sequence length="355" mass="40761">MEFPSLDLQKHERVKPTNGTIRCLCCRSNSHCSRLGYLDGLTNSDNQNNFLNNRTSDSKRVFQKKESISKECLCQRRPLCTPPKHSTSYDKYGRVVCSPSQCTCFPLNDQQRSAYIQCCQTGNLNHGEISTNSFPEHSGYLSNQPNPTSVSRFHKNVCTCHFSDTEITTHPSIENDTDASMLSQSVSLTSFFSASSNYTQKIEKPIIYLTFSDKSKRHVREIKKFGKQLRDTLHFSVKCDNYDAIRDSGELNVLQWRDTNFFKALWIIFCISPDYSETLHKSDTDSSESDKGVLYIYKVSRAEVYNNGSRNHRIIPVLFTKSGATVQNIPCFLSFSPCFEYPKQKRELFARLQHY</sequence>
<evidence type="ECO:0000259" key="1">
    <source>
        <dbReference type="Pfam" id="PF08357"/>
    </source>
</evidence>
<accession>A0A8B8ECG1</accession>
<gene>
    <name evidence="3" type="primary">LOC111133344</name>
</gene>
<dbReference type="GeneID" id="111133344"/>
<dbReference type="PANTHER" id="PTHR34257">
    <property type="entry name" value="ADAPTER PROTEIN CIKS"/>
    <property type="match status" value="1"/>
</dbReference>
<proteinExistence type="predicted"/>